<protein>
    <recommendedName>
        <fullName evidence="3">DUF3447 domain-containing protein</fullName>
    </recommendedName>
</protein>
<sequence>MEQSPVNFFEKMKDIEENLLFYLEKPDNLEENFSLFNDYLQSHKLYENKQEIKSFLYLIVAISNNYIRSQHFFAKIELILKNFQEQIQNYFTSFEIFIIFQTNKRLILSLFKLGLITPTDEIFDIIINNKKYIDKKYLEYFWPEFEQFIDDNMKKSIRDQVNDNIIDLFNKKREIGENDDYICELIRNDMIDDFASYLEKSNISPFSEIQSSIYETNSFLINKTPTLIEYSSFYGSIQIFKYLYKTNSRLTDSIWQYAIHGRNSEIIHLIEERKTPTLDKSYQYLIVESIKCHWNEMAKYLRNNFCDKEKIYNDFLYRKSLKHYNFTFFEHDDIIDLINSCKCNQERNIPYYLSKYDYFLIIEFLLNDKTQTETQDNNLFDINYLYKIYKPPKNMCESITSRISIKNGDIEPELQKYDESARECLRFLKKREGYRKYEYDEEISTIIYIAIHKGNIDIIKLLLSFPQINMNIKSTIKTKERKGKLLLFNAITIKKTIWHEAIESGYIEIIQILQQNNLCDFNDKLIFKRKYREYGSTANSFYKEKHEKTALHFAIEKGFDKIVKFLISNPNVDINTKSTLEAQEGGGCVKYSSSSFFSERYSLYYAIINGNIKTIQHLLANPNIDTNLGTKNYSSDWRGCKNAPQETTPLCLAVIKEKIDIIQILLKQPNIDINYESTFYELKGYESYKVIKETALQLALEKQNNTIIQLLTEATKVGSPDHF</sequence>
<comment type="caution">
    <text evidence="1">The sequence shown here is derived from an EMBL/GenBank/DDBJ whole genome shotgun (WGS) entry which is preliminary data.</text>
</comment>
<evidence type="ECO:0000313" key="1">
    <source>
        <dbReference type="EMBL" id="KAK8899185.1"/>
    </source>
</evidence>
<dbReference type="EMBL" id="JAPFFF010000001">
    <property type="protein sequence ID" value="KAK8899185.1"/>
    <property type="molecule type" value="Genomic_DNA"/>
</dbReference>
<proteinExistence type="predicted"/>
<keyword evidence="2" id="KW-1185">Reference proteome</keyword>
<dbReference type="Pfam" id="PF12796">
    <property type="entry name" value="Ank_2"/>
    <property type="match status" value="2"/>
</dbReference>
<dbReference type="SUPFAM" id="SSF48403">
    <property type="entry name" value="Ankyrin repeat"/>
    <property type="match status" value="1"/>
</dbReference>
<dbReference type="PANTHER" id="PTHR24118:SF99">
    <property type="entry name" value="POTE ANKYRIN DOMAIN FAMILY MEMBER 3C-RELATED"/>
    <property type="match status" value="1"/>
</dbReference>
<name>A0ABR2L749_9EUKA</name>
<evidence type="ECO:0008006" key="3">
    <source>
        <dbReference type="Google" id="ProtNLM"/>
    </source>
</evidence>
<dbReference type="InterPro" id="IPR002110">
    <property type="entry name" value="Ankyrin_rpt"/>
</dbReference>
<organism evidence="1 2">
    <name type="scientific">Tritrichomonas musculus</name>
    <dbReference type="NCBI Taxonomy" id="1915356"/>
    <lineage>
        <taxon>Eukaryota</taxon>
        <taxon>Metamonada</taxon>
        <taxon>Parabasalia</taxon>
        <taxon>Tritrichomonadida</taxon>
        <taxon>Tritrichomonadidae</taxon>
        <taxon>Tritrichomonas</taxon>
    </lineage>
</organism>
<dbReference type="Proteomes" id="UP001470230">
    <property type="component" value="Unassembled WGS sequence"/>
</dbReference>
<dbReference type="SMART" id="SM00248">
    <property type="entry name" value="ANK"/>
    <property type="match status" value="6"/>
</dbReference>
<reference evidence="1 2" key="1">
    <citation type="submission" date="2024-04" db="EMBL/GenBank/DDBJ databases">
        <title>Tritrichomonas musculus Genome.</title>
        <authorList>
            <person name="Alves-Ferreira E."/>
            <person name="Grigg M."/>
            <person name="Lorenzi H."/>
            <person name="Galac M."/>
        </authorList>
    </citation>
    <scope>NUCLEOTIDE SEQUENCE [LARGE SCALE GENOMIC DNA]</scope>
    <source>
        <strain evidence="1 2">EAF2021</strain>
    </source>
</reference>
<dbReference type="Gene3D" id="1.25.40.20">
    <property type="entry name" value="Ankyrin repeat-containing domain"/>
    <property type="match status" value="3"/>
</dbReference>
<dbReference type="InterPro" id="IPR036770">
    <property type="entry name" value="Ankyrin_rpt-contain_sf"/>
</dbReference>
<evidence type="ECO:0000313" key="2">
    <source>
        <dbReference type="Proteomes" id="UP001470230"/>
    </source>
</evidence>
<gene>
    <name evidence="1" type="ORF">M9Y10_001487</name>
</gene>
<dbReference type="PANTHER" id="PTHR24118">
    <property type="entry name" value="POTE ANKYRIN DOMAIN"/>
    <property type="match status" value="1"/>
</dbReference>
<accession>A0ABR2L749</accession>